<protein>
    <submittedName>
        <fullName evidence="1">Uncharacterized protein</fullName>
    </submittedName>
</protein>
<dbReference type="AlphaFoldDB" id="A0A2W2AN92"/>
<name>A0A2W2AN92_9BACT</name>
<sequence>MKLWQLSAVLGFEQEISDRYLGTYKREDGQKELDEFIIEKALTDSQLRYYVASNNSLRLMPEDLYLQGQGVKIIEILSVLDAYKKYGADAITEVVDYGSYNL</sequence>
<dbReference type="EMBL" id="QKTW01000001">
    <property type="protein sequence ID" value="PZF75032.1"/>
    <property type="molecule type" value="Genomic_DNA"/>
</dbReference>
<keyword evidence="2" id="KW-1185">Reference proteome</keyword>
<dbReference type="Proteomes" id="UP000248745">
    <property type="component" value="Unassembled WGS sequence"/>
</dbReference>
<reference evidence="1 2" key="1">
    <citation type="submission" date="2018-06" db="EMBL/GenBank/DDBJ databases">
        <title>Mucibacter soli gen. nov., sp. nov., a new member of the family Chitinophagaceae producing mucin.</title>
        <authorList>
            <person name="Kim M.-K."/>
            <person name="Park S."/>
            <person name="Kim T.-S."/>
            <person name="Joung Y."/>
            <person name="Han J.-H."/>
            <person name="Kim S.B."/>
        </authorList>
    </citation>
    <scope>NUCLEOTIDE SEQUENCE [LARGE SCALE GENOMIC DNA]</scope>
    <source>
        <strain evidence="1 2">R1-15</strain>
    </source>
</reference>
<evidence type="ECO:0000313" key="2">
    <source>
        <dbReference type="Proteomes" id="UP000248745"/>
    </source>
</evidence>
<dbReference type="OrthoDB" id="1493858at2"/>
<evidence type="ECO:0000313" key="1">
    <source>
        <dbReference type="EMBL" id="PZF75032.1"/>
    </source>
</evidence>
<comment type="caution">
    <text evidence="1">The sequence shown here is derived from an EMBL/GenBank/DDBJ whole genome shotgun (WGS) entry which is preliminary data.</text>
</comment>
<gene>
    <name evidence="1" type="ORF">DN068_00315</name>
</gene>
<accession>A0A2W2AN92</accession>
<dbReference type="RefSeq" id="WP_110996880.1">
    <property type="nucleotide sequence ID" value="NZ_QKTW01000001.1"/>
</dbReference>
<proteinExistence type="predicted"/>
<organism evidence="1 2">
    <name type="scientific">Taibaiella soli</name>
    <dbReference type="NCBI Taxonomy" id="1649169"/>
    <lineage>
        <taxon>Bacteria</taxon>
        <taxon>Pseudomonadati</taxon>
        <taxon>Bacteroidota</taxon>
        <taxon>Chitinophagia</taxon>
        <taxon>Chitinophagales</taxon>
        <taxon>Chitinophagaceae</taxon>
        <taxon>Taibaiella</taxon>
    </lineage>
</organism>